<accession>C7MXF7</accession>
<sequence>MVFFAGEVRDVVLAVVFGVVFAVARVVLAGVFFAVAAVVLVAFVALVAVLLLAALVVLAFVDDALLVVLLAALVVFGAALAVVDLAVDLVVDLVAVFGVVFDAALVVLAFVVVFGAVAFVVVLVLLVGAVAFVVRADVVRAVVVPRVRLVVVRVVVGRVVAVFDVPVARFTVVALGSFLAPLTTSLNVVPARKAGTLVFFTRTVSPVRGFLAVRAARVRFSNTPKPVMLTFSPLLTVRMMMSTRLSTACAATFLSPKRSASASMSWALLAIQSSKKNYVLPGHTGRHAHTVLPTQHKFQTARGFFPYRVRDYASASPCEPLARRSA</sequence>
<organism evidence="2 3">
    <name type="scientific">Saccharomonospora viridis (strain ATCC 15386 / DSM 43017 / JCM 3036 / CCUG 5913 / NBRC 12207 / NCIMB 9602 / P101)</name>
    <name type="common">Thermoactinomyces viridis</name>
    <dbReference type="NCBI Taxonomy" id="471857"/>
    <lineage>
        <taxon>Bacteria</taxon>
        <taxon>Bacillati</taxon>
        <taxon>Actinomycetota</taxon>
        <taxon>Actinomycetes</taxon>
        <taxon>Pseudonocardiales</taxon>
        <taxon>Pseudonocardiaceae</taxon>
        <taxon>Saccharomonospora</taxon>
    </lineage>
</organism>
<dbReference type="Proteomes" id="UP000000841">
    <property type="component" value="Chromosome"/>
</dbReference>
<reference evidence="2 3" key="1">
    <citation type="journal article" date="2009" name="Stand. Genomic Sci.">
        <title>Complete genome sequence of Saccharomonospora viridis type strain (P101).</title>
        <authorList>
            <person name="Pati A."/>
            <person name="Sikorski J."/>
            <person name="Nolan M."/>
            <person name="Lapidus A."/>
            <person name="Copeland A."/>
            <person name="Glavina Del Rio T."/>
            <person name="Lucas S."/>
            <person name="Chen F."/>
            <person name="Tice H."/>
            <person name="Pitluck S."/>
            <person name="Cheng J.F."/>
            <person name="Chertkov O."/>
            <person name="Brettin T."/>
            <person name="Han C."/>
            <person name="Detter J.C."/>
            <person name="Kuske C."/>
            <person name="Bruce D."/>
            <person name="Goodwin L."/>
            <person name="Chain P."/>
            <person name="D'haeseleer P."/>
            <person name="Chen A."/>
            <person name="Palaniappan K."/>
            <person name="Ivanova N."/>
            <person name="Mavromatis K."/>
            <person name="Mikhailova N."/>
            <person name="Rohde M."/>
            <person name="Tindall B.J."/>
            <person name="Goker M."/>
            <person name="Bristow J."/>
            <person name="Eisen J.A."/>
            <person name="Markowitz V."/>
            <person name="Hugenholtz P."/>
            <person name="Kyrpides N.C."/>
            <person name="Klenk H.P."/>
        </authorList>
    </citation>
    <scope>NUCLEOTIDE SEQUENCE [LARGE SCALE GENOMIC DNA]</scope>
    <source>
        <strain evidence="3">ATCC 15386 / DSM 43017 / JCM 3036 / NBRC 12207 / P101</strain>
    </source>
</reference>
<keyword evidence="1" id="KW-0472">Membrane</keyword>
<name>C7MXF7_SACVD</name>
<dbReference type="eggNOG" id="ENOG50327MS">
    <property type="taxonomic scope" value="Bacteria"/>
</dbReference>
<dbReference type="AlphaFoldDB" id="C7MXF7"/>
<feature type="transmembrane region" description="Helical" evidence="1">
    <location>
        <begin position="39"/>
        <end position="58"/>
    </location>
</feature>
<gene>
    <name evidence="2" type="ordered locus">Svir_09080</name>
</gene>
<dbReference type="EMBL" id="CP001683">
    <property type="protein sequence ID" value="ACU95966.1"/>
    <property type="molecule type" value="Genomic_DNA"/>
</dbReference>
<feature type="transmembrane region" description="Helical" evidence="1">
    <location>
        <begin position="155"/>
        <end position="180"/>
    </location>
</feature>
<keyword evidence="1" id="KW-1133">Transmembrane helix</keyword>
<keyword evidence="3" id="KW-1185">Reference proteome</keyword>
<evidence type="ECO:0000313" key="2">
    <source>
        <dbReference type="EMBL" id="ACU95966.1"/>
    </source>
</evidence>
<feature type="transmembrane region" description="Helical" evidence="1">
    <location>
        <begin position="65"/>
        <end position="83"/>
    </location>
</feature>
<protein>
    <submittedName>
        <fullName evidence="2">Uncharacterized protein</fullName>
    </submittedName>
</protein>
<dbReference type="KEGG" id="svi:Svir_09080"/>
<feature type="transmembrane region" description="Helical" evidence="1">
    <location>
        <begin position="12"/>
        <end position="33"/>
    </location>
</feature>
<proteinExistence type="predicted"/>
<keyword evidence="1" id="KW-0812">Transmembrane</keyword>
<feature type="transmembrane region" description="Helical" evidence="1">
    <location>
        <begin position="103"/>
        <end position="134"/>
    </location>
</feature>
<evidence type="ECO:0000256" key="1">
    <source>
        <dbReference type="SAM" id="Phobius"/>
    </source>
</evidence>
<evidence type="ECO:0000313" key="3">
    <source>
        <dbReference type="Proteomes" id="UP000000841"/>
    </source>
</evidence>
<dbReference type="STRING" id="471857.Svir_09080"/>
<dbReference type="HOGENOM" id="CLU_852308_0_0_11"/>